<protein>
    <submittedName>
        <fullName evidence="2">Uncharacterized protein</fullName>
    </submittedName>
</protein>
<comment type="caution">
    <text evidence="2">The sequence shown here is derived from an EMBL/GenBank/DDBJ whole genome shotgun (WGS) entry which is preliminary data.</text>
</comment>
<dbReference type="AlphaFoldDB" id="A0AA45C6X0"/>
<evidence type="ECO:0000256" key="1">
    <source>
        <dbReference type="SAM" id="Phobius"/>
    </source>
</evidence>
<dbReference type="EMBL" id="QGGI01000008">
    <property type="protein sequence ID" value="PWJ93277.1"/>
    <property type="molecule type" value="Genomic_DNA"/>
</dbReference>
<feature type="transmembrane region" description="Helical" evidence="1">
    <location>
        <begin position="37"/>
        <end position="55"/>
    </location>
</feature>
<feature type="transmembrane region" description="Helical" evidence="1">
    <location>
        <begin position="6"/>
        <end position="25"/>
    </location>
</feature>
<dbReference type="RefSeq" id="WP_158274831.1">
    <property type="nucleotide sequence ID" value="NZ_JAMHJO010000004.1"/>
</dbReference>
<name>A0AA45C6X0_9BACT</name>
<evidence type="ECO:0000313" key="3">
    <source>
        <dbReference type="Proteomes" id="UP000245921"/>
    </source>
</evidence>
<keyword evidence="1" id="KW-1133">Transmembrane helix</keyword>
<organism evidence="2 3">
    <name type="scientific">Oceanotoga teriensis</name>
    <dbReference type="NCBI Taxonomy" id="515440"/>
    <lineage>
        <taxon>Bacteria</taxon>
        <taxon>Thermotogati</taxon>
        <taxon>Thermotogota</taxon>
        <taxon>Thermotogae</taxon>
        <taxon>Petrotogales</taxon>
        <taxon>Petrotogaceae</taxon>
        <taxon>Oceanotoga</taxon>
    </lineage>
</organism>
<reference evidence="2 3" key="1">
    <citation type="submission" date="2018-05" db="EMBL/GenBank/DDBJ databases">
        <title>Genomic Encyclopedia of Type Strains, Phase IV (KMG-IV): sequencing the most valuable type-strain genomes for metagenomic binning, comparative biology and taxonomic classification.</title>
        <authorList>
            <person name="Goeker M."/>
        </authorList>
    </citation>
    <scope>NUCLEOTIDE SEQUENCE [LARGE SCALE GENOMIC DNA]</scope>
    <source>
        <strain evidence="2 3">DSM 24906</strain>
    </source>
</reference>
<keyword evidence="3" id="KW-1185">Reference proteome</keyword>
<evidence type="ECO:0000313" key="2">
    <source>
        <dbReference type="EMBL" id="PWJ93277.1"/>
    </source>
</evidence>
<keyword evidence="1" id="KW-0472">Membrane</keyword>
<accession>A0AA45C6X0</accession>
<keyword evidence="1" id="KW-0812">Transmembrane</keyword>
<sequence length="56" mass="6655">MNTLNIILIIFFTAIAIFFIYRGIIAIKQKRITKKDFIIKLLMFIAIFLIIFFLTN</sequence>
<gene>
    <name evidence="2" type="ORF">C7380_108107</name>
</gene>
<dbReference type="Proteomes" id="UP000245921">
    <property type="component" value="Unassembled WGS sequence"/>
</dbReference>
<proteinExistence type="predicted"/>